<dbReference type="InterPro" id="IPR036425">
    <property type="entry name" value="MoaB/Mog-like_dom_sf"/>
</dbReference>
<comment type="function">
    <text evidence="1 7">Catalyzes the insertion of molybdate into adenylated molybdopterin with the concomitant release of AMP.</text>
</comment>
<dbReference type="EMBL" id="BMFY01000023">
    <property type="protein sequence ID" value="GGA28251.1"/>
    <property type="molecule type" value="Genomic_DNA"/>
</dbReference>
<evidence type="ECO:0000313" key="10">
    <source>
        <dbReference type="Proteomes" id="UP000616114"/>
    </source>
</evidence>
<comment type="cofactor">
    <cofactor evidence="7">
        <name>Mg(2+)</name>
        <dbReference type="ChEBI" id="CHEBI:18420"/>
    </cofactor>
</comment>
<evidence type="ECO:0000259" key="8">
    <source>
        <dbReference type="SMART" id="SM00852"/>
    </source>
</evidence>
<evidence type="ECO:0000256" key="7">
    <source>
        <dbReference type="RuleBase" id="RU365090"/>
    </source>
</evidence>
<dbReference type="PROSITE" id="PS01079">
    <property type="entry name" value="MOCF_BIOSYNTHESIS_2"/>
    <property type="match status" value="1"/>
</dbReference>
<keyword evidence="4 7" id="KW-0500">Molybdenum</keyword>
<comment type="pathway">
    <text evidence="2 7">Cofactor biosynthesis; molybdopterin biosynthesis.</text>
</comment>
<dbReference type="Pfam" id="PF03453">
    <property type="entry name" value="MoeA_N"/>
    <property type="match status" value="1"/>
</dbReference>
<feature type="domain" description="MoaB/Mog" evidence="8">
    <location>
        <begin position="175"/>
        <end position="322"/>
    </location>
</feature>
<keyword evidence="10" id="KW-1185">Reference proteome</keyword>
<name>A0A8J2U1B9_9MICO</name>
<evidence type="ECO:0000256" key="5">
    <source>
        <dbReference type="ARBA" id="ARBA00023150"/>
    </source>
</evidence>
<dbReference type="RefSeq" id="WP_188552043.1">
    <property type="nucleotide sequence ID" value="NZ_BMFY01000023.1"/>
</dbReference>
<comment type="similarity">
    <text evidence="3 7">Belongs to the MoeA family.</text>
</comment>
<protein>
    <recommendedName>
        <fullName evidence="7">Molybdopterin molybdenumtransferase</fullName>
        <ecNumber evidence="7">2.10.1.1</ecNumber>
    </recommendedName>
</protein>
<dbReference type="Gene3D" id="3.90.105.10">
    <property type="entry name" value="Molybdopterin biosynthesis moea protein, domain 2"/>
    <property type="match status" value="1"/>
</dbReference>
<evidence type="ECO:0000256" key="2">
    <source>
        <dbReference type="ARBA" id="ARBA00005046"/>
    </source>
</evidence>
<dbReference type="InterPro" id="IPR001453">
    <property type="entry name" value="MoaB/Mog_dom"/>
</dbReference>
<dbReference type="InterPro" id="IPR038987">
    <property type="entry name" value="MoeA-like"/>
</dbReference>
<evidence type="ECO:0000256" key="3">
    <source>
        <dbReference type="ARBA" id="ARBA00010763"/>
    </source>
</evidence>
<evidence type="ECO:0000313" key="9">
    <source>
        <dbReference type="EMBL" id="GGA28251.1"/>
    </source>
</evidence>
<keyword evidence="5 7" id="KW-0501">Molybdenum cofactor biosynthesis</keyword>
<organism evidence="9 10">
    <name type="scientific">Sediminivirga luteola</name>
    <dbReference type="NCBI Taxonomy" id="1774748"/>
    <lineage>
        <taxon>Bacteria</taxon>
        <taxon>Bacillati</taxon>
        <taxon>Actinomycetota</taxon>
        <taxon>Actinomycetes</taxon>
        <taxon>Micrococcales</taxon>
        <taxon>Brevibacteriaceae</taxon>
        <taxon>Sediminivirga</taxon>
    </lineage>
</organism>
<dbReference type="SMART" id="SM00852">
    <property type="entry name" value="MoCF_biosynth"/>
    <property type="match status" value="1"/>
</dbReference>
<dbReference type="GO" id="GO:0046872">
    <property type="term" value="F:metal ion binding"/>
    <property type="evidence" value="ECO:0007669"/>
    <property type="project" value="UniProtKB-UniRule"/>
</dbReference>
<reference evidence="9" key="2">
    <citation type="submission" date="2020-09" db="EMBL/GenBank/DDBJ databases">
        <authorList>
            <person name="Sun Q."/>
            <person name="Zhou Y."/>
        </authorList>
    </citation>
    <scope>NUCLEOTIDE SEQUENCE</scope>
    <source>
        <strain evidence="9">CGMCC 1.12785</strain>
    </source>
</reference>
<reference evidence="9" key="1">
    <citation type="journal article" date="2014" name="Int. J. Syst. Evol. Microbiol.">
        <title>Complete genome sequence of Corynebacterium casei LMG S-19264T (=DSM 44701T), isolated from a smear-ripened cheese.</title>
        <authorList>
            <consortium name="US DOE Joint Genome Institute (JGI-PGF)"/>
            <person name="Walter F."/>
            <person name="Albersmeier A."/>
            <person name="Kalinowski J."/>
            <person name="Ruckert C."/>
        </authorList>
    </citation>
    <scope>NUCLEOTIDE SEQUENCE</scope>
    <source>
        <strain evidence="9">CGMCC 1.12785</strain>
    </source>
</reference>
<dbReference type="PANTHER" id="PTHR10192">
    <property type="entry name" value="MOLYBDOPTERIN BIOSYNTHESIS PROTEIN"/>
    <property type="match status" value="1"/>
</dbReference>
<comment type="caution">
    <text evidence="9">The sequence shown here is derived from an EMBL/GenBank/DDBJ whole genome shotgun (WGS) entry which is preliminary data.</text>
</comment>
<dbReference type="InterPro" id="IPR008284">
    <property type="entry name" value="MoCF_biosynth_CS"/>
</dbReference>
<accession>A0A8J2U1B9</accession>
<evidence type="ECO:0000256" key="4">
    <source>
        <dbReference type="ARBA" id="ARBA00022505"/>
    </source>
</evidence>
<keyword evidence="7" id="KW-0808">Transferase</keyword>
<dbReference type="Gene3D" id="3.40.980.10">
    <property type="entry name" value="MoaB/Mog-like domain"/>
    <property type="match status" value="1"/>
</dbReference>
<dbReference type="GO" id="GO:0061599">
    <property type="term" value="F:molybdopterin molybdotransferase activity"/>
    <property type="evidence" value="ECO:0007669"/>
    <property type="project" value="UniProtKB-UniRule"/>
</dbReference>
<proteinExistence type="inferred from homology"/>
<dbReference type="GO" id="GO:0005829">
    <property type="term" value="C:cytosol"/>
    <property type="evidence" value="ECO:0007669"/>
    <property type="project" value="TreeGrafter"/>
</dbReference>
<gene>
    <name evidence="9" type="ORF">GCM10011333_33770</name>
</gene>
<keyword evidence="7" id="KW-0460">Magnesium</keyword>
<dbReference type="UniPathway" id="UPA00344"/>
<evidence type="ECO:0000256" key="6">
    <source>
        <dbReference type="ARBA" id="ARBA00047317"/>
    </source>
</evidence>
<dbReference type="PANTHER" id="PTHR10192:SF5">
    <property type="entry name" value="GEPHYRIN"/>
    <property type="match status" value="1"/>
</dbReference>
<sequence>MPLIAPLDAHRLAADAGRTRPMPARTAGLREPGRLHLAAPLHALADVPAYRSAAMDGYAVRGPGPWQVRGAARPGSPYTGTALEPGDAVRIATGAVVPPGADRVVPWERTGTGPDGTIFPAMEPENRLHIREPGETHRRGALLASAGAELSPALRSLAAWTGHDQVQVRVQPRVAVIVTGSELDTAGAPAAGRVRDALGPLLSVLVPELGGQVVSEDYVPDDPGALGEALRARAADADVVVTTGMASHGEADHLRGVLADLGGQVLVPGVDIRPGKPQLLAALRGQPVLAGSGRGPLLVGLPGNPGAAMAACALLLAPVLAGMVGSARCRWVRLMPEEDRAFAGRAGRRWQLVSAGRNSSDEAPDSPAGAALADGLIGTQLEYRGWPLDGDELVLIPPRDAPGMPCLRWIR</sequence>
<dbReference type="Proteomes" id="UP000616114">
    <property type="component" value="Unassembled WGS sequence"/>
</dbReference>
<dbReference type="InterPro" id="IPR036135">
    <property type="entry name" value="MoeA_linker/N_sf"/>
</dbReference>
<dbReference type="EC" id="2.10.1.1" evidence="7"/>
<dbReference type="SUPFAM" id="SSF63882">
    <property type="entry name" value="MoeA N-terminal region -like"/>
    <property type="match status" value="1"/>
</dbReference>
<comment type="catalytic activity">
    <reaction evidence="6">
        <text>adenylyl-molybdopterin + molybdate = Mo-molybdopterin + AMP + H(+)</text>
        <dbReference type="Rhea" id="RHEA:35047"/>
        <dbReference type="ChEBI" id="CHEBI:15378"/>
        <dbReference type="ChEBI" id="CHEBI:36264"/>
        <dbReference type="ChEBI" id="CHEBI:62727"/>
        <dbReference type="ChEBI" id="CHEBI:71302"/>
        <dbReference type="ChEBI" id="CHEBI:456215"/>
        <dbReference type="EC" id="2.10.1.1"/>
    </reaction>
</comment>
<dbReference type="Gene3D" id="2.170.190.11">
    <property type="entry name" value="Molybdopterin biosynthesis moea protein, domain 3"/>
    <property type="match status" value="1"/>
</dbReference>
<dbReference type="GO" id="GO:0006777">
    <property type="term" value="P:Mo-molybdopterin cofactor biosynthetic process"/>
    <property type="evidence" value="ECO:0007669"/>
    <property type="project" value="UniProtKB-UniRule"/>
</dbReference>
<dbReference type="AlphaFoldDB" id="A0A8J2U1B9"/>
<dbReference type="InterPro" id="IPR005110">
    <property type="entry name" value="MoeA_linker/N"/>
</dbReference>
<evidence type="ECO:0000256" key="1">
    <source>
        <dbReference type="ARBA" id="ARBA00002901"/>
    </source>
</evidence>
<dbReference type="Pfam" id="PF00994">
    <property type="entry name" value="MoCF_biosynth"/>
    <property type="match status" value="1"/>
</dbReference>
<keyword evidence="7" id="KW-0479">Metal-binding</keyword>
<dbReference type="SUPFAM" id="SSF53218">
    <property type="entry name" value="Molybdenum cofactor biosynthesis proteins"/>
    <property type="match status" value="1"/>
</dbReference>